<gene>
    <name evidence="1" type="ORF">E5990_02940</name>
</gene>
<protein>
    <submittedName>
        <fullName evidence="1">Transglutaminase domain-containing protein</fullName>
    </submittedName>
</protein>
<proteinExistence type="predicted"/>
<accession>A0AC61S7B0</accession>
<dbReference type="Proteomes" id="UP000305401">
    <property type="component" value="Unassembled WGS sequence"/>
</dbReference>
<evidence type="ECO:0000313" key="2">
    <source>
        <dbReference type="Proteomes" id="UP000305401"/>
    </source>
</evidence>
<reference evidence="1" key="1">
    <citation type="submission" date="2019-04" db="EMBL/GenBank/DDBJ databases">
        <title>Microbes associate with the intestines of laboratory mice.</title>
        <authorList>
            <person name="Navarre W."/>
            <person name="Wong E."/>
            <person name="Huang K.C."/>
            <person name="Tropini C."/>
            <person name="Ng K."/>
            <person name="Yu B."/>
        </authorList>
    </citation>
    <scope>NUCLEOTIDE SEQUENCE</scope>
    <source>
        <strain evidence="1">NM86_A22</strain>
    </source>
</reference>
<evidence type="ECO:0000313" key="1">
    <source>
        <dbReference type="EMBL" id="THG54389.1"/>
    </source>
</evidence>
<sequence length="854" mass="96050">MPQGRYGRIYAYRPSRSKHHRKNTQPSMKKLLSLLFILPAIAATCNNTVPTDSIKKYTDWLISQINIADSIDHPRQFWEQNVAMSLHARNEMPWGKNIPQREWLHFVLPVRVNNEALDSSRSVFYRELAPRIKNMTMEQAALEINHWAHEKATYRPSDSRTSSPLATVRTTFGRCGEESTLGVAAMRAAGIPARQVYTPRWAHTDDNHAWVEVWVDNKWRFLGACEPEPVLDLGWFNAPASQGMLMATNVIGNYNGPEQKLYRDSCYTRINITSNYTPTRKVSILVNDSLGNPVSKAPVSFRLYNYAEFYPLFSTQTDSNGKASIECGRGDLVAWATSPDGKLFHIAELDSKIPADSIITITLSRQALIEPIEMILTPPVSSPSLPAVTETMTNENNQRKIQEDSIRNYVMSRFLSFDDAANIATGWAADSATIATILVESYGNHEIMSRFVSSVPAEKRKQAKIWLEQLSQKDWRDITWPVISDFFINRPEPINPRIANELLTPWPSYFDKAVPDKLRKTLSQSPSMVENWINDNIAIDNAHNPNHFCISPAGVWRSRKADTHSRNIFFVALCRWLGFDAVIDPVTSRVLARKTYGDEYSQFFNTTRTANNPTQATVKLTYPSDAIPGNPKYYIYFTISRIVNGQPELLNYPDEANWKNDFANGVELLPGQYILTTGRRLADGSVKARVAEFNIAEGEQCVEIPLVILDEPGEISIIGAFNADPLLPLTGRGTFIAAFVKPNHEPSAHFLNELAANREAFKSWGRPIVLIAPTEAEAKALAKLPLLPSTVKTTIDPDGTWLKATAAEFEFTPDLTSLPVVLVADSFNRVMMRHNGYRPGIADNLIELIPRLPK</sequence>
<dbReference type="EMBL" id="SSTG01000020">
    <property type="protein sequence ID" value="THG54389.1"/>
    <property type="molecule type" value="Genomic_DNA"/>
</dbReference>
<keyword evidence="2" id="KW-1185">Reference proteome</keyword>
<comment type="caution">
    <text evidence="1">The sequence shown here is derived from an EMBL/GenBank/DDBJ whole genome shotgun (WGS) entry which is preliminary data.</text>
</comment>
<name>A0AC61S7B0_9BACT</name>
<organism evidence="1 2">
    <name type="scientific">Muribaculum caecicola</name>
    <dbReference type="NCBI Taxonomy" id="3038144"/>
    <lineage>
        <taxon>Bacteria</taxon>
        <taxon>Pseudomonadati</taxon>
        <taxon>Bacteroidota</taxon>
        <taxon>Bacteroidia</taxon>
        <taxon>Bacteroidales</taxon>
        <taxon>Muribaculaceae</taxon>
        <taxon>Muribaculum</taxon>
    </lineage>
</organism>